<comment type="caution">
    <text evidence="1">The sequence shown here is derived from an EMBL/GenBank/DDBJ whole genome shotgun (WGS) entry which is preliminary data.</text>
</comment>
<organism evidence="1 2">
    <name type="scientific">Catenuloplanes indicus</name>
    <dbReference type="NCBI Taxonomy" id="137267"/>
    <lineage>
        <taxon>Bacteria</taxon>
        <taxon>Bacillati</taxon>
        <taxon>Actinomycetota</taxon>
        <taxon>Actinomycetes</taxon>
        <taxon>Micromonosporales</taxon>
        <taxon>Micromonosporaceae</taxon>
        <taxon>Catenuloplanes</taxon>
    </lineage>
</organism>
<keyword evidence="2" id="KW-1185">Reference proteome</keyword>
<dbReference type="Proteomes" id="UP001240236">
    <property type="component" value="Unassembled WGS sequence"/>
</dbReference>
<dbReference type="AlphaFoldDB" id="A0AAE3W4Z1"/>
<dbReference type="RefSeq" id="WP_307244556.1">
    <property type="nucleotide sequence ID" value="NZ_JAUSUZ010000001.1"/>
</dbReference>
<gene>
    <name evidence="1" type="ORF">J2S42_006049</name>
</gene>
<reference evidence="1 2" key="1">
    <citation type="submission" date="2023-07" db="EMBL/GenBank/DDBJ databases">
        <title>Sequencing the genomes of 1000 actinobacteria strains.</title>
        <authorList>
            <person name="Klenk H.-P."/>
        </authorList>
    </citation>
    <scope>NUCLEOTIDE SEQUENCE [LARGE SCALE GENOMIC DNA]</scope>
    <source>
        <strain evidence="1 2">DSM 44709</strain>
    </source>
</reference>
<name>A0AAE3W4Z1_9ACTN</name>
<protein>
    <submittedName>
        <fullName evidence="1">Uncharacterized protein</fullName>
    </submittedName>
</protein>
<dbReference type="EMBL" id="JAUSUZ010000001">
    <property type="protein sequence ID" value="MDQ0369380.1"/>
    <property type="molecule type" value="Genomic_DNA"/>
</dbReference>
<proteinExistence type="predicted"/>
<accession>A0AAE3W4Z1</accession>
<sequence>MDEAGFLTWIKVKVDGNLVALLAFAAETSVHLAPGEYEISAEFSRYHGGPLRIAVNEGETDAVRLQTEMPMDLGFGYGSRRDVIRVERE</sequence>
<evidence type="ECO:0000313" key="2">
    <source>
        <dbReference type="Proteomes" id="UP001240236"/>
    </source>
</evidence>
<evidence type="ECO:0000313" key="1">
    <source>
        <dbReference type="EMBL" id="MDQ0369380.1"/>
    </source>
</evidence>